<evidence type="ECO:0000313" key="7">
    <source>
        <dbReference type="Proteomes" id="UP000003781"/>
    </source>
</evidence>
<dbReference type="PANTHER" id="PTHR43775">
    <property type="entry name" value="FATTY ACID SYNTHASE"/>
    <property type="match status" value="1"/>
</dbReference>
<dbReference type="Pfam" id="PF00698">
    <property type="entry name" value="Acyl_transf_1"/>
    <property type="match status" value="1"/>
</dbReference>
<dbReference type="InterPro" id="IPR013968">
    <property type="entry name" value="PKS_KR"/>
</dbReference>
<evidence type="ECO:0000256" key="3">
    <source>
        <dbReference type="ARBA" id="ARBA00022679"/>
    </source>
</evidence>
<keyword evidence="2" id="KW-0597">Phosphoprotein</keyword>
<dbReference type="InterPro" id="IPR009081">
    <property type="entry name" value="PP-bd_ACP"/>
</dbReference>
<dbReference type="Pfam" id="PF08659">
    <property type="entry name" value="KR"/>
    <property type="match status" value="1"/>
</dbReference>
<dbReference type="GO" id="GO:0005737">
    <property type="term" value="C:cytoplasm"/>
    <property type="evidence" value="ECO:0007669"/>
    <property type="project" value="TreeGrafter"/>
</dbReference>
<dbReference type="InterPro" id="IPR016036">
    <property type="entry name" value="Malonyl_transacylase_ACP-bd"/>
</dbReference>
<dbReference type="InterPro" id="IPR036736">
    <property type="entry name" value="ACP-like_sf"/>
</dbReference>
<dbReference type="SMART" id="SM00822">
    <property type="entry name" value="PKS_KR"/>
    <property type="match status" value="1"/>
</dbReference>
<dbReference type="FunFam" id="3.40.47.10:FF:000019">
    <property type="entry name" value="Polyketide synthase type I"/>
    <property type="match status" value="1"/>
</dbReference>
<accession>A3INX5</accession>
<gene>
    <name evidence="6" type="ORF">CY0110_07449</name>
</gene>
<dbReference type="FunFam" id="3.40.366.10:FF:000002">
    <property type="entry name" value="Probable polyketide synthase 2"/>
    <property type="match status" value="1"/>
</dbReference>
<dbReference type="InterPro" id="IPR014031">
    <property type="entry name" value="Ketoacyl_synth_C"/>
</dbReference>
<dbReference type="Pfam" id="PF22621">
    <property type="entry name" value="CurL-like_PKS_C"/>
    <property type="match status" value="1"/>
</dbReference>
<dbReference type="PROSITE" id="PS52004">
    <property type="entry name" value="KS3_2"/>
    <property type="match status" value="1"/>
</dbReference>
<sequence>MDSKSLDFDKLSPLKKAFLALEEMQKKLIEKEKTSSEAIAIVGMGCRFPGGGNDPESFWQLLEEKKDTAGTISESRLKLGQNKQIGSFLNTAVDEFDAPFFNIAPREANCLDPQQRLLLEVSWEALEYGGIEPNKLKNSQTGVFIGINSSDYLQLQLTQGKTKTLDAYAFTGNTPSVAAGRVSYYLGLQGPTLAIDTACSSSLVAVHLACQSLRNRECSLALAGGVQLMLAPQMYDILSQMQALSEDGRCKTFDASADGYGRGEGCGMVVLKRYQDAIANQDQILGLIRGTAINHDGNSSGLTVPNGLAQEKVIQDALANGRIEPHQVNYIEVHGTGTALGDPIEVEALSNVYGCNRTAENPLILGSVKTNIGHLEAAAGIASLIKVILSLQHQQLPAHLHLKTLNPAISWDNIPLTIAKGRMDYVRQDNLPRMAGISSFGMSGTNAHIIVEESPVVRSGEQGAGNKQNGQIERPLQILGLSGKSKEALQELIVKYRGFLTKNKTISLADLCYTANRGRSHFDYRCHAIAATLPELCQQLEILSESIEKVRKLSKIAFLFTGQGSQYIAMGRELYETSPLFRNIINECDRLLKSYLDQSLVNVLYKRTGDSLLDQTIYTQPALFSIEYALAKLWQSWGVEPDVVMGHSVGEYVAACIAGVFSLEDGLKLIAARGKLMEALPQQGKMAVIFASEIEINQIIKKFDVEIAAINGPRCCVITGEQLAINETLKKVESSGIKCRLLNVSQGFHSALIEPMLDKFREVAEDINYFLPTIAIVSTVTGKRIQTQDVTNPDYWLKNCRQTVQFFQGMQTLYEQNYDIFLEIGPSPTLIGMARRCLPEDVGMWLSSLRSNQSNWETLLQSLGKLYRCGVAIDWDGFDQDYPRRRLPLPTYPFQRQSYWFDTLPNREKPLSLPENAFYQQVWQPQPKQTQPQQLTCGHWLLFADDNNVAITLAQQLEAEGHHCYLVFPGQQYQSISEKQWTIDIHNPQDLQRVLETIGSCDRIVHLWNLNSYPTDALTPQTVQDDQLRNCGSLLYLVQALNRLNMTPRLWVVTEGTFNSLSLSQTPVWGLGRVIALEYPDFWGGLVDISVDNTENIINSLREELLSPEIASEIALTPQQRYVSRLVPFFPNPSLPQQEKDNFLWSFSDQGSYLITGGLGGLGLKLSTWMVKNGAKHLILLGRSQPKPEAKAVITELEQQGVTIEVKQVDVCDAEAVTNLLQENDNIRGIIHLAGCLDDGVLINQSWSRFEKVLSPKVMGAWNLHKYSQYLSLDFFVCFSSIASILGSLGQGNYATANAFLDGLCHYRQSQKLPSLTINWGPWSETGMAANLEAEGEKRWKSAGVEFLSIEQGLNSLGQLLQEKVTQTTVFPVNWKQFLSQFPIYQNNGLLSEIIKQHDLQPKTTLWEQLKPFSPKKRKARLIEKIKEDVTRSLGLNTQEKLDPQLGFFDLGMDSLMALEFRNRLQTRLGRSLPNTLTFDYPNIEAITHYILEQFEDSQVIHDDSTNQQKQELANSWQDLEQLSDEDLSAFIDSEFNQIIET</sequence>
<dbReference type="InterPro" id="IPR018201">
    <property type="entry name" value="Ketoacyl_synth_AS"/>
</dbReference>
<dbReference type="SMART" id="SM00825">
    <property type="entry name" value="PKS_KS"/>
    <property type="match status" value="1"/>
</dbReference>
<dbReference type="InterPro" id="IPR057326">
    <property type="entry name" value="KR_dom"/>
</dbReference>
<dbReference type="GO" id="GO:0006633">
    <property type="term" value="P:fatty acid biosynthetic process"/>
    <property type="evidence" value="ECO:0007669"/>
    <property type="project" value="InterPro"/>
</dbReference>
<dbReference type="PANTHER" id="PTHR43775:SF37">
    <property type="entry name" value="SI:DKEY-61P9.11"/>
    <property type="match status" value="1"/>
</dbReference>
<dbReference type="CDD" id="cd08955">
    <property type="entry name" value="KR_2_FAS_SDR_x"/>
    <property type="match status" value="1"/>
</dbReference>
<evidence type="ECO:0000256" key="2">
    <source>
        <dbReference type="ARBA" id="ARBA00022553"/>
    </source>
</evidence>
<dbReference type="Gene3D" id="3.40.50.720">
    <property type="entry name" value="NAD(P)-binding Rossmann-like Domain"/>
    <property type="match status" value="1"/>
</dbReference>
<dbReference type="Gene3D" id="3.40.47.10">
    <property type="match status" value="1"/>
</dbReference>
<dbReference type="Proteomes" id="UP000003781">
    <property type="component" value="Unassembled WGS sequence"/>
</dbReference>
<feature type="domain" description="Carrier" evidence="4">
    <location>
        <begin position="1420"/>
        <end position="1495"/>
    </location>
</feature>
<dbReference type="Pfam" id="PF00109">
    <property type="entry name" value="ketoacyl-synt"/>
    <property type="match status" value="1"/>
</dbReference>
<dbReference type="SMART" id="SM01294">
    <property type="entry name" value="PKS_PP_betabranch"/>
    <property type="match status" value="1"/>
</dbReference>
<proteinExistence type="predicted"/>
<reference evidence="6 7" key="1">
    <citation type="submission" date="2007-03" db="EMBL/GenBank/DDBJ databases">
        <authorList>
            <person name="Stal L."/>
            <person name="Ferriera S."/>
            <person name="Johnson J."/>
            <person name="Kravitz S."/>
            <person name="Beeson K."/>
            <person name="Sutton G."/>
            <person name="Rogers Y.-H."/>
            <person name="Friedman R."/>
            <person name="Frazier M."/>
            <person name="Venter J.C."/>
        </authorList>
    </citation>
    <scope>NUCLEOTIDE SEQUENCE [LARGE SCALE GENOMIC DNA]</scope>
    <source>
        <strain evidence="6 7">CCY0110</strain>
    </source>
</reference>
<dbReference type="EMBL" id="AAXW01000011">
    <property type="protein sequence ID" value="EAZ91777.1"/>
    <property type="molecule type" value="Genomic_DNA"/>
</dbReference>
<protein>
    <submittedName>
        <fullName evidence="6">Short-chain dehydrogenase/reductase SDR</fullName>
    </submittedName>
</protein>
<dbReference type="Gene3D" id="1.10.1200.10">
    <property type="entry name" value="ACP-like"/>
    <property type="match status" value="1"/>
</dbReference>
<dbReference type="SUPFAM" id="SSF47336">
    <property type="entry name" value="ACP-like"/>
    <property type="match status" value="1"/>
</dbReference>
<dbReference type="OrthoDB" id="499075at2"/>
<organism evidence="6 7">
    <name type="scientific">Crocosphaera chwakensis CCY0110</name>
    <dbReference type="NCBI Taxonomy" id="391612"/>
    <lineage>
        <taxon>Bacteria</taxon>
        <taxon>Bacillati</taxon>
        <taxon>Cyanobacteriota</taxon>
        <taxon>Cyanophyceae</taxon>
        <taxon>Oscillatoriophycideae</taxon>
        <taxon>Chroococcales</taxon>
        <taxon>Aphanothecaceae</taxon>
        <taxon>Crocosphaera</taxon>
        <taxon>Crocosphaera chwakensis</taxon>
    </lineage>
</organism>
<dbReference type="InterPro" id="IPR016035">
    <property type="entry name" value="Acyl_Trfase/lysoPLipase"/>
</dbReference>
<evidence type="ECO:0000259" key="5">
    <source>
        <dbReference type="PROSITE" id="PS52004"/>
    </source>
</evidence>
<dbReference type="PROSITE" id="PS00606">
    <property type="entry name" value="KS3_1"/>
    <property type="match status" value="1"/>
</dbReference>
<dbReference type="SUPFAM" id="SSF55048">
    <property type="entry name" value="Probable ACP-binding domain of malonyl-CoA ACP transacylase"/>
    <property type="match status" value="1"/>
</dbReference>
<dbReference type="GO" id="GO:0031177">
    <property type="term" value="F:phosphopantetheine binding"/>
    <property type="evidence" value="ECO:0007669"/>
    <property type="project" value="InterPro"/>
</dbReference>
<dbReference type="SUPFAM" id="SSF51735">
    <property type="entry name" value="NAD(P)-binding Rossmann-fold domains"/>
    <property type="match status" value="2"/>
</dbReference>
<dbReference type="GO" id="GO:0004315">
    <property type="term" value="F:3-oxoacyl-[acyl-carrier-protein] synthase activity"/>
    <property type="evidence" value="ECO:0007669"/>
    <property type="project" value="InterPro"/>
</dbReference>
<dbReference type="Pfam" id="PF00550">
    <property type="entry name" value="PP-binding"/>
    <property type="match status" value="1"/>
</dbReference>
<dbReference type="InterPro" id="IPR049490">
    <property type="entry name" value="C883_1060-like_KR_N"/>
</dbReference>
<dbReference type="GO" id="GO:0005886">
    <property type="term" value="C:plasma membrane"/>
    <property type="evidence" value="ECO:0007669"/>
    <property type="project" value="TreeGrafter"/>
</dbReference>
<name>A3INX5_9CHRO</name>
<keyword evidence="7" id="KW-1185">Reference proteome</keyword>
<dbReference type="eggNOG" id="COG3321">
    <property type="taxonomic scope" value="Bacteria"/>
</dbReference>
<dbReference type="InterPro" id="IPR014043">
    <property type="entry name" value="Acyl_transferase_dom"/>
</dbReference>
<dbReference type="Pfam" id="PF21394">
    <property type="entry name" value="Beta-ketacyl_N"/>
    <property type="match status" value="1"/>
</dbReference>
<dbReference type="GO" id="GO:0004312">
    <property type="term" value="F:fatty acid synthase activity"/>
    <property type="evidence" value="ECO:0007669"/>
    <property type="project" value="TreeGrafter"/>
</dbReference>
<evidence type="ECO:0000259" key="4">
    <source>
        <dbReference type="PROSITE" id="PS50075"/>
    </source>
</evidence>
<dbReference type="Gene3D" id="3.40.366.10">
    <property type="entry name" value="Malonyl-Coenzyme A Acyl Carrier Protein, domain 2"/>
    <property type="match status" value="1"/>
</dbReference>
<dbReference type="SMART" id="SM00823">
    <property type="entry name" value="PKS_PP"/>
    <property type="match status" value="1"/>
</dbReference>
<dbReference type="InterPro" id="IPR016039">
    <property type="entry name" value="Thiolase-like"/>
</dbReference>
<dbReference type="InterPro" id="IPR036291">
    <property type="entry name" value="NAD(P)-bd_dom_sf"/>
</dbReference>
<feature type="domain" description="Ketosynthase family 3 (KS3)" evidence="5">
    <location>
        <begin position="36"/>
        <end position="453"/>
    </location>
</feature>
<dbReference type="PROSITE" id="PS50075">
    <property type="entry name" value="CARRIER"/>
    <property type="match status" value="1"/>
</dbReference>
<evidence type="ECO:0000256" key="1">
    <source>
        <dbReference type="ARBA" id="ARBA00022450"/>
    </source>
</evidence>
<dbReference type="Pfam" id="PF02801">
    <property type="entry name" value="Ketoacyl-synt_C"/>
    <property type="match status" value="1"/>
</dbReference>
<evidence type="ECO:0000313" key="6">
    <source>
        <dbReference type="EMBL" id="EAZ91777.1"/>
    </source>
</evidence>
<dbReference type="SUPFAM" id="SSF53901">
    <property type="entry name" value="Thiolase-like"/>
    <property type="match status" value="1"/>
</dbReference>
<keyword evidence="1" id="KW-0596">Phosphopantetheine</keyword>
<keyword evidence="3" id="KW-0808">Transferase</keyword>
<dbReference type="CDD" id="cd00833">
    <property type="entry name" value="PKS"/>
    <property type="match status" value="1"/>
</dbReference>
<dbReference type="RefSeq" id="WP_008275097.1">
    <property type="nucleotide sequence ID" value="NZ_AAXW01000011.1"/>
</dbReference>
<dbReference type="SMART" id="SM00827">
    <property type="entry name" value="PKS_AT"/>
    <property type="match status" value="1"/>
</dbReference>
<dbReference type="GO" id="GO:0071770">
    <property type="term" value="P:DIM/DIP cell wall layer assembly"/>
    <property type="evidence" value="ECO:0007669"/>
    <property type="project" value="TreeGrafter"/>
</dbReference>
<dbReference type="InterPro" id="IPR014030">
    <property type="entry name" value="Ketoacyl_synth_N"/>
</dbReference>
<dbReference type="Gene3D" id="3.30.70.3290">
    <property type="match status" value="1"/>
</dbReference>
<dbReference type="InterPro" id="IPR020806">
    <property type="entry name" value="PKS_PP-bd"/>
</dbReference>
<dbReference type="SUPFAM" id="SSF52151">
    <property type="entry name" value="FabD/lysophospholipase-like"/>
    <property type="match status" value="1"/>
</dbReference>
<dbReference type="InterPro" id="IPR050091">
    <property type="entry name" value="PKS_NRPS_Biosynth_Enz"/>
</dbReference>
<dbReference type="InterPro" id="IPR001227">
    <property type="entry name" value="Ac_transferase_dom_sf"/>
</dbReference>
<dbReference type="InterPro" id="IPR020841">
    <property type="entry name" value="PKS_Beta-ketoAc_synthase_dom"/>
</dbReference>
<comment type="caution">
    <text evidence="6">The sequence shown here is derived from an EMBL/GenBank/DDBJ whole genome shotgun (WGS) entry which is preliminary data.</text>
</comment>